<dbReference type="Proteomes" id="UP001370100">
    <property type="component" value="Unassembled WGS sequence"/>
</dbReference>
<dbReference type="InterPro" id="IPR020578">
    <property type="entry name" value="Aminotrans_V_PyrdxlP_BS"/>
</dbReference>
<dbReference type="RefSeq" id="WP_337713875.1">
    <property type="nucleotide sequence ID" value="NZ_JBBEGL010000003.1"/>
</dbReference>
<dbReference type="EC" id="2.8.1.7" evidence="3 8"/>
<dbReference type="GO" id="GO:0031071">
    <property type="term" value="F:cysteine desulfurase activity"/>
    <property type="evidence" value="ECO:0007669"/>
    <property type="project" value="UniProtKB-EC"/>
</dbReference>
<evidence type="ECO:0000313" key="11">
    <source>
        <dbReference type="Proteomes" id="UP001370100"/>
    </source>
</evidence>
<name>A0ABU8N4T8_9PSEU</name>
<dbReference type="InterPro" id="IPR015422">
    <property type="entry name" value="PyrdxlP-dep_Trfase_small"/>
</dbReference>
<dbReference type="NCBIfam" id="TIGR01979">
    <property type="entry name" value="sufS"/>
    <property type="match status" value="1"/>
</dbReference>
<protein>
    <recommendedName>
        <fullName evidence="3 8">Cysteine desulfurase</fullName>
        <ecNumber evidence="3 8">2.8.1.7</ecNumber>
    </recommendedName>
</protein>
<evidence type="ECO:0000256" key="7">
    <source>
        <dbReference type="RuleBase" id="RU004504"/>
    </source>
</evidence>
<evidence type="ECO:0000313" key="10">
    <source>
        <dbReference type="EMBL" id="MEJ2887405.1"/>
    </source>
</evidence>
<dbReference type="CDD" id="cd06453">
    <property type="entry name" value="SufS_like"/>
    <property type="match status" value="1"/>
</dbReference>
<comment type="catalytic activity">
    <reaction evidence="6 8">
        <text>(sulfur carrier)-H + L-cysteine = (sulfur carrier)-SH + L-alanine</text>
        <dbReference type="Rhea" id="RHEA:43892"/>
        <dbReference type="Rhea" id="RHEA-COMP:14737"/>
        <dbReference type="Rhea" id="RHEA-COMP:14739"/>
        <dbReference type="ChEBI" id="CHEBI:29917"/>
        <dbReference type="ChEBI" id="CHEBI:35235"/>
        <dbReference type="ChEBI" id="CHEBI:57972"/>
        <dbReference type="ChEBI" id="CHEBI:64428"/>
        <dbReference type="EC" id="2.8.1.7"/>
    </reaction>
</comment>
<sequence length="434" mass="46090">MTALAPTAAGGATLDVAKIRADFPILSRTVRDAKPLVYLDSGATSQRPRPVLDAERAFLETSNAAVHRGAHALAEEATDAYESARERIAAFVGADVGEIVFTKNATEGINLVAYGMSNASVGDGVEAAAERFRLGPGDEVVTTEMEHHANLVPWQELCRRTGATLRWFSVTSDGRLDLEDDPITERTKVVAFTHQSNVLGTVPPVEELVRRARAVGAYTVLDACQSVPHAPVDLHALGVDFAAFSGHKMLGPSGIGVLYGRRELLEALPPFLTGGSMIELVRMEGSTYAPPPARFEAGVPMTSQAIGLGAAVDYLSAIGMDAVKAHENELTGAALVKLQDLPGVRIIGPRSTEARGGAVAFEIEGIHPHDASQVLDDSGIAVRVGHHCAWPLHRAFGVQSSIRASFHVYNTLDEVDALVAGVRRAQEFFGVVPS</sequence>
<comment type="cofactor">
    <cofactor evidence="1 7">
        <name>pyridoxal 5'-phosphate</name>
        <dbReference type="ChEBI" id="CHEBI:597326"/>
    </cofactor>
</comment>
<dbReference type="InterPro" id="IPR000192">
    <property type="entry name" value="Aminotrans_V_dom"/>
</dbReference>
<evidence type="ECO:0000256" key="4">
    <source>
        <dbReference type="ARBA" id="ARBA00022679"/>
    </source>
</evidence>
<dbReference type="InterPro" id="IPR015424">
    <property type="entry name" value="PyrdxlP-dep_Trfase"/>
</dbReference>
<proteinExistence type="inferred from homology"/>
<dbReference type="Gene3D" id="3.40.640.10">
    <property type="entry name" value="Type I PLP-dependent aspartate aminotransferase-like (Major domain)"/>
    <property type="match status" value="1"/>
</dbReference>
<gene>
    <name evidence="10" type="ORF">WCD41_13175</name>
</gene>
<evidence type="ECO:0000256" key="5">
    <source>
        <dbReference type="ARBA" id="ARBA00022898"/>
    </source>
</evidence>
<organism evidence="10 11">
    <name type="scientific">Actinomycetospora aeridis</name>
    <dbReference type="NCBI Taxonomy" id="3129231"/>
    <lineage>
        <taxon>Bacteria</taxon>
        <taxon>Bacillati</taxon>
        <taxon>Actinomycetota</taxon>
        <taxon>Actinomycetes</taxon>
        <taxon>Pseudonocardiales</taxon>
        <taxon>Pseudonocardiaceae</taxon>
        <taxon>Actinomycetospora</taxon>
    </lineage>
</organism>
<accession>A0ABU8N4T8</accession>
<evidence type="ECO:0000256" key="1">
    <source>
        <dbReference type="ARBA" id="ARBA00001933"/>
    </source>
</evidence>
<comment type="similarity">
    <text evidence="2 8">Belongs to the class-V pyridoxal-phosphate-dependent aminotransferase family. Csd subfamily.</text>
</comment>
<evidence type="ECO:0000256" key="8">
    <source>
        <dbReference type="RuleBase" id="RU004506"/>
    </source>
</evidence>
<dbReference type="SUPFAM" id="SSF53383">
    <property type="entry name" value="PLP-dependent transferases"/>
    <property type="match status" value="1"/>
</dbReference>
<evidence type="ECO:0000256" key="3">
    <source>
        <dbReference type="ARBA" id="ARBA00012239"/>
    </source>
</evidence>
<dbReference type="EMBL" id="JBBEGL010000003">
    <property type="protein sequence ID" value="MEJ2887405.1"/>
    <property type="molecule type" value="Genomic_DNA"/>
</dbReference>
<dbReference type="PANTHER" id="PTHR43586">
    <property type="entry name" value="CYSTEINE DESULFURASE"/>
    <property type="match status" value="1"/>
</dbReference>
<comment type="caution">
    <text evidence="10">The sequence shown here is derived from an EMBL/GenBank/DDBJ whole genome shotgun (WGS) entry which is preliminary data.</text>
</comment>
<evidence type="ECO:0000256" key="6">
    <source>
        <dbReference type="ARBA" id="ARBA00050776"/>
    </source>
</evidence>
<dbReference type="InterPro" id="IPR015421">
    <property type="entry name" value="PyrdxlP-dep_Trfase_major"/>
</dbReference>
<dbReference type="Pfam" id="PF00266">
    <property type="entry name" value="Aminotran_5"/>
    <property type="match status" value="1"/>
</dbReference>
<keyword evidence="11" id="KW-1185">Reference proteome</keyword>
<dbReference type="PROSITE" id="PS00595">
    <property type="entry name" value="AA_TRANSFER_CLASS_5"/>
    <property type="match status" value="1"/>
</dbReference>
<keyword evidence="4 8" id="KW-0808">Transferase</keyword>
<evidence type="ECO:0000256" key="2">
    <source>
        <dbReference type="ARBA" id="ARBA00010447"/>
    </source>
</evidence>
<dbReference type="PANTHER" id="PTHR43586:SF8">
    <property type="entry name" value="CYSTEINE DESULFURASE 1, CHLOROPLASTIC"/>
    <property type="match status" value="1"/>
</dbReference>
<dbReference type="InterPro" id="IPR010970">
    <property type="entry name" value="Cys_dSase_SufS"/>
</dbReference>
<feature type="domain" description="Aminotransferase class V" evidence="9">
    <location>
        <begin position="37"/>
        <end position="418"/>
    </location>
</feature>
<reference evidence="10 11" key="1">
    <citation type="submission" date="2024-03" db="EMBL/GenBank/DDBJ databases">
        <title>Actinomycetospora sp. OC33-EN06, a novel actinomycete isolated from wild orchid (Aerides multiflora).</title>
        <authorList>
            <person name="Suriyachadkun C."/>
        </authorList>
    </citation>
    <scope>NUCLEOTIDE SEQUENCE [LARGE SCALE GENOMIC DNA]</scope>
    <source>
        <strain evidence="10 11">OC33-EN06</strain>
    </source>
</reference>
<evidence type="ECO:0000259" key="9">
    <source>
        <dbReference type="Pfam" id="PF00266"/>
    </source>
</evidence>
<dbReference type="Gene3D" id="3.90.1150.10">
    <property type="entry name" value="Aspartate Aminotransferase, domain 1"/>
    <property type="match status" value="1"/>
</dbReference>
<comment type="function">
    <text evidence="8">Catalyzes the removal of elemental sulfur and selenium atoms from L-cysteine, L-cystine, L-selenocysteine, and L-selenocystine to produce L-alanine.</text>
</comment>
<keyword evidence="5 8" id="KW-0663">Pyridoxal phosphate</keyword>